<name>A0ABD0TBP2_LOXSC</name>
<sequence length="106" mass="11727">MCDCAEEKARRLALERQRLLDEAEAEARGEGGSASDGGGWSWYSVLGGSLLMAFFAAAAKTAANQEGWAKPLYIWLGLYVPPEPRRCVVALDKNKMRWPPEDKKPD</sequence>
<dbReference type="Proteomes" id="UP001549921">
    <property type="component" value="Unassembled WGS sequence"/>
</dbReference>
<gene>
    <name evidence="1" type="ORF">ABMA28_015891</name>
</gene>
<comment type="caution">
    <text evidence="1">The sequence shown here is derived from an EMBL/GenBank/DDBJ whole genome shotgun (WGS) entry which is preliminary data.</text>
</comment>
<organism evidence="1 2">
    <name type="scientific">Loxostege sticticalis</name>
    <name type="common">Beet webworm moth</name>
    <dbReference type="NCBI Taxonomy" id="481309"/>
    <lineage>
        <taxon>Eukaryota</taxon>
        <taxon>Metazoa</taxon>
        <taxon>Ecdysozoa</taxon>
        <taxon>Arthropoda</taxon>
        <taxon>Hexapoda</taxon>
        <taxon>Insecta</taxon>
        <taxon>Pterygota</taxon>
        <taxon>Neoptera</taxon>
        <taxon>Endopterygota</taxon>
        <taxon>Lepidoptera</taxon>
        <taxon>Glossata</taxon>
        <taxon>Ditrysia</taxon>
        <taxon>Pyraloidea</taxon>
        <taxon>Crambidae</taxon>
        <taxon>Pyraustinae</taxon>
        <taxon>Loxostege</taxon>
    </lineage>
</organism>
<evidence type="ECO:0000313" key="2">
    <source>
        <dbReference type="Proteomes" id="UP001549921"/>
    </source>
</evidence>
<proteinExistence type="predicted"/>
<dbReference type="EMBL" id="JBEDNZ010000007">
    <property type="protein sequence ID" value="KAL0840699.1"/>
    <property type="molecule type" value="Genomic_DNA"/>
</dbReference>
<reference evidence="1 2" key="1">
    <citation type="submission" date="2024-06" db="EMBL/GenBank/DDBJ databases">
        <title>A chromosome-level genome assembly of beet webworm, Loxostege sticticalis.</title>
        <authorList>
            <person name="Zhang Y."/>
        </authorList>
    </citation>
    <scope>NUCLEOTIDE SEQUENCE [LARGE SCALE GENOMIC DNA]</scope>
    <source>
        <strain evidence="1">AQ028</strain>
        <tissue evidence="1">Male pupae</tissue>
    </source>
</reference>
<evidence type="ECO:0000313" key="1">
    <source>
        <dbReference type="EMBL" id="KAL0840699.1"/>
    </source>
</evidence>
<dbReference type="AlphaFoldDB" id="A0ABD0TBP2"/>
<protein>
    <submittedName>
        <fullName evidence="1">Uncharacterized protein</fullName>
    </submittedName>
</protein>
<accession>A0ABD0TBP2</accession>